<dbReference type="NCBIfam" id="TIGR01352">
    <property type="entry name" value="tonB_Cterm"/>
    <property type="match status" value="2"/>
</dbReference>
<dbReference type="InterPro" id="IPR006260">
    <property type="entry name" value="TonB/TolA_C"/>
</dbReference>
<feature type="domain" description="TonB C-terminal" evidence="11">
    <location>
        <begin position="179"/>
        <end position="275"/>
    </location>
</feature>
<evidence type="ECO:0000256" key="3">
    <source>
        <dbReference type="ARBA" id="ARBA00022448"/>
    </source>
</evidence>
<dbReference type="Pfam" id="PF03544">
    <property type="entry name" value="TonB_C"/>
    <property type="match status" value="2"/>
</dbReference>
<gene>
    <name evidence="12" type="ORF">HPS55_09330</name>
</gene>
<evidence type="ECO:0000256" key="5">
    <source>
        <dbReference type="ARBA" id="ARBA00022519"/>
    </source>
</evidence>
<dbReference type="InterPro" id="IPR051045">
    <property type="entry name" value="TonB-dependent_transducer"/>
</dbReference>
<feature type="chain" id="PRO_5047111731" evidence="10">
    <location>
        <begin position="25"/>
        <end position="275"/>
    </location>
</feature>
<keyword evidence="5" id="KW-0997">Cell inner membrane</keyword>
<keyword evidence="8" id="KW-1133">Transmembrane helix</keyword>
<evidence type="ECO:0000256" key="10">
    <source>
        <dbReference type="SAM" id="SignalP"/>
    </source>
</evidence>
<keyword evidence="10" id="KW-0732">Signal</keyword>
<reference evidence="12 13" key="1">
    <citation type="submission" date="2020-05" db="EMBL/GenBank/DDBJ databases">
        <title>Distinct polysaccharide utilization as determinants for interspecies competition between intestinal Prevotella spp.</title>
        <authorList>
            <person name="Galvez E.J.C."/>
            <person name="Iljazovic A."/>
            <person name="Strowig T."/>
        </authorList>
    </citation>
    <scope>NUCLEOTIDE SEQUENCE [LARGE SCALE GENOMIC DNA]</scope>
    <source>
        <strain evidence="12 13">PROD</strain>
    </source>
</reference>
<dbReference type="PANTHER" id="PTHR33446">
    <property type="entry name" value="PROTEIN TONB-RELATED"/>
    <property type="match status" value="1"/>
</dbReference>
<feature type="signal peptide" evidence="10">
    <location>
        <begin position="1"/>
        <end position="24"/>
    </location>
</feature>
<accession>A0ABX2AY01</accession>
<dbReference type="PROSITE" id="PS52015">
    <property type="entry name" value="TONB_CTD"/>
    <property type="match status" value="2"/>
</dbReference>
<dbReference type="Proteomes" id="UP001193734">
    <property type="component" value="Unassembled WGS sequence"/>
</dbReference>
<keyword evidence="9" id="KW-0472">Membrane</keyword>
<dbReference type="RefSeq" id="WP_172177930.1">
    <property type="nucleotide sequence ID" value="NZ_CASGIA010000016.1"/>
</dbReference>
<keyword evidence="4" id="KW-1003">Cell membrane</keyword>
<evidence type="ECO:0000256" key="6">
    <source>
        <dbReference type="ARBA" id="ARBA00022692"/>
    </source>
</evidence>
<evidence type="ECO:0000313" key="13">
    <source>
        <dbReference type="Proteomes" id="UP001193734"/>
    </source>
</evidence>
<dbReference type="Gene3D" id="3.30.1150.10">
    <property type="match status" value="2"/>
</dbReference>
<dbReference type="GeneID" id="82157963"/>
<dbReference type="SUPFAM" id="SSF74653">
    <property type="entry name" value="TolA/TonB C-terminal domain"/>
    <property type="match status" value="2"/>
</dbReference>
<evidence type="ECO:0000256" key="9">
    <source>
        <dbReference type="ARBA" id="ARBA00023136"/>
    </source>
</evidence>
<comment type="subcellular location">
    <subcellularLocation>
        <location evidence="1">Cell inner membrane</location>
        <topology evidence="1">Single-pass membrane protein</topology>
        <orientation evidence="1">Periplasmic side</orientation>
    </subcellularLocation>
</comment>
<dbReference type="PANTHER" id="PTHR33446:SF2">
    <property type="entry name" value="PROTEIN TONB"/>
    <property type="match status" value="1"/>
</dbReference>
<comment type="similarity">
    <text evidence="2">Belongs to the TonB family.</text>
</comment>
<evidence type="ECO:0000256" key="7">
    <source>
        <dbReference type="ARBA" id="ARBA00022927"/>
    </source>
</evidence>
<keyword evidence="3" id="KW-0813">Transport</keyword>
<comment type="caution">
    <text evidence="12">The sequence shown here is derived from an EMBL/GenBank/DDBJ whole genome shotgun (WGS) entry which is preliminary data.</text>
</comment>
<keyword evidence="7" id="KW-0653">Protein transport</keyword>
<evidence type="ECO:0000259" key="11">
    <source>
        <dbReference type="PROSITE" id="PS52015"/>
    </source>
</evidence>
<proteinExistence type="inferred from homology"/>
<evidence type="ECO:0000256" key="8">
    <source>
        <dbReference type="ARBA" id="ARBA00022989"/>
    </source>
</evidence>
<feature type="domain" description="TonB C-terminal" evidence="11">
    <location>
        <begin position="42"/>
        <end position="138"/>
    </location>
</feature>
<name>A0ABX2AY01_9BACT</name>
<evidence type="ECO:0000313" key="12">
    <source>
        <dbReference type="EMBL" id="NPE14521.1"/>
    </source>
</evidence>
<evidence type="ECO:0000256" key="4">
    <source>
        <dbReference type="ARBA" id="ARBA00022475"/>
    </source>
</evidence>
<protein>
    <submittedName>
        <fullName evidence="12">Energy transducer TonB</fullName>
    </submittedName>
</protein>
<dbReference type="InterPro" id="IPR037682">
    <property type="entry name" value="TonB_C"/>
</dbReference>
<keyword evidence="13" id="KW-1185">Reference proteome</keyword>
<organism evidence="12 13">
    <name type="scientific">Xylanibacter rodentium</name>
    <dbReference type="NCBI Taxonomy" id="2736289"/>
    <lineage>
        <taxon>Bacteria</taxon>
        <taxon>Pseudomonadati</taxon>
        <taxon>Bacteroidota</taxon>
        <taxon>Bacteroidia</taxon>
        <taxon>Bacteroidales</taxon>
        <taxon>Prevotellaceae</taxon>
        <taxon>Xylanibacter</taxon>
    </lineage>
</organism>
<dbReference type="EMBL" id="JABKKE010000014">
    <property type="protein sequence ID" value="NPE14521.1"/>
    <property type="molecule type" value="Genomic_DNA"/>
</dbReference>
<evidence type="ECO:0000256" key="2">
    <source>
        <dbReference type="ARBA" id="ARBA00006555"/>
    </source>
</evidence>
<sequence>MTNKEFIKKGLLLAMMLISMTSNIAWGQKPLDAAEVMPSFPGGETALMQWLSQNITYPAIAEKNGVQGRVIVRFAIGKDGAVCDPEIFRSIDPALDNEALRVIKAMPKWKPGMQKGVPVAVNFTLPITFRLPEKTKDVKPEERHKNSEILKAKEVISEERPKYGEKPLDAAEVMPSFPGGTDALIQWLSQNITYPTTAEKNGVQGRVIVRFAIGKDGGVCDPKIIHSVDPELDKEALRVIKAMPKWKPGMQKGVPVAVYFSLPITFQLPEPETAE</sequence>
<keyword evidence="6" id="KW-0812">Transmembrane</keyword>
<evidence type="ECO:0000256" key="1">
    <source>
        <dbReference type="ARBA" id="ARBA00004383"/>
    </source>
</evidence>